<name>A0A0C1L020_9BACT</name>
<dbReference type="Proteomes" id="UP000031408">
    <property type="component" value="Unassembled WGS sequence"/>
</dbReference>
<feature type="transmembrane region" description="Helical" evidence="1">
    <location>
        <begin position="36"/>
        <end position="68"/>
    </location>
</feature>
<keyword evidence="3" id="KW-1185">Reference proteome</keyword>
<feature type="transmembrane region" description="Helical" evidence="1">
    <location>
        <begin position="6"/>
        <end position="24"/>
    </location>
</feature>
<evidence type="ECO:0000313" key="2">
    <source>
        <dbReference type="EMBL" id="KIC92891.1"/>
    </source>
</evidence>
<protein>
    <submittedName>
        <fullName evidence="2">Uncharacterized protein</fullName>
    </submittedName>
</protein>
<sequence>MGIISWSLLIWASVIGLQLSRYKLYEDEYRKVAIRIYAIIGCFLLFLFVGIIVGLVISAIILSMLWALKSNYDDWVPSEQENTPEAE</sequence>
<keyword evidence="1" id="KW-0812">Transmembrane</keyword>
<dbReference type="AlphaFoldDB" id="A0A0C1L020"/>
<gene>
    <name evidence="2" type="ORF">OI18_20995</name>
</gene>
<reference evidence="2 3" key="1">
    <citation type="submission" date="2014-11" db="EMBL/GenBank/DDBJ databases">
        <title>Genome sequence of Flavihumibacter solisilvae 3-3.</title>
        <authorList>
            <person name="Zhou G."/>
            <person name="Li M."/>
            <person name="Wang G."/>
        </authorList>
    </citation>
    <scope>NUCLEOTIDE SEQUENCE [LARGE SCALE GENOMIC DNA]</scope>
    <source>
        <strain evidence="2 3">3-3</strain>
    </source>
</reference>
<proteinExistence type="predicted"/>
<dbReference type="EMBL" id="JSVC01000027">
    <property type="protein sequence ID" value="KIC92891.1"/>
    <property type="molecule type" value="Genomic_DNA"/>
</dbReference>
<evidence type="ECO:0000313" key="3">
    <source>
        <dbReference type="Proteomes" id="UP000031408"/>
    </source>
</evidence>
<keyword evidence="1" id="KW-0472">Membrane</keyword>
<comment type="caution">
    <text evidence="2">The sequence shown here is derived from an EMBL/GenBank/DDBJ whole genome shotgun (WGS) entry which is preliminary data.</text>
</comment>
<organism evidence="2 3">
    <name type="scientific">Flavihumibacter solisilvae</name>
    <dbReference type="NCBI Taxonomy" id="1349421"/>
    <lineage>
        <taxon>Bacteria</taxon>
        <taxon>Pseudomonadati</taxon>
        <taxon>Bacteroidota</taxon>
        <taxon>Chitinophagia</taxon>
        <taxon>Chitinophagales</taxon>
        <taxon>Chitinophagaceae</taxon>
        <taxon>Flavihumibacter</taxon>
    </lineage>
</organism>
<evidence type="ECO:0000256" key="1">
    <source>
        <dbReference type="SAM" id="Phobius"/>
    </source>
</evidence>
<keyword evidence="1" id="KW-1133">Transmembrane helix</keyword>
<accession>A0A0C1L020</accession>